<accession>A0ABU9E9Y1</accession>
<dbReference type="Proteomes" id="UP001484239">
    <property type="component" value="Unassembled WGS sequence"/>
</dbReference>
<feature type="region of interest" description="RNA binding; important for wobble base 34 recognition" evidence="4">
    <location>
        <begin position="277"/>
        <end position="281"/>
    </location>
</feature>
<evidence type="ECO:0000313" key="7">
    <source>
        <dbReference type="Proteomes" id="UP001484239"/>
    </source>
</evidence>
<keyword evidence="1 4" id="KW-0328">Glycosyltransferase</keyword>
<keyword evidence="2 4" id="KW-0808">Transferase</keyword>
<feature type="binding site" evidence="4">
    <location>
        <position position="194"/>
    </location>
    <ligand>
        <name>substrate</name>
    </ligand>
</feature>
<dbReference type="RefSeq" id="WP_405284065.1">
    <property type="nucleotide sequence ID" value="NZ_CP144380.1"/>
</dbReference>
<dbReference type="InterPro" id="IPR002616">
    <property type="entry name" value="tRNA_ribo_trans-like"/>
</dbReference>
<evidence type="ECO:0000256" key="1">
    <source>
        <dbReference type="ARBA" id="ARBA00022676"/>
    </source>
</evidence>
<keyword evidence="4" id="KW-0671">Queuosine biosynthesis</keyword>
<dbReference type="Pfam" id="PF01702">
    <property type="entry name" value="TGT"/>
    <property type="match status" value="1"/>
</dbReference>
<comment type="caution">
    <text evidence="6">The sequence shown here is derived from an EMBL/GenBank/DDBJ whole genome shotgun (WGS) entry which is preliminary data.</text>
</comment>
<comment type="subunit">
    <text evidence="4">Homodimer. Within each dimer, one monomer is responsible for RNA recognition and catalysis, while the other monomer binds to the replacement base PreQ1.</text>
</comment>
<feature type="binding site" evidence="4">
    <location>
        <position position="313"/>
    </location>
    <ligand>
        <name>Zn(2+)</name>
        <dbReference type="ChEBI" id="CHEBI:29105"/>
    </ligand>
</feature>
<feature type="binding site" evidence="4">
    <location>
        <position position="222"/>
    </location>
    <ligand>
        <name>substrate</name>
    </ligand>
</feature>
<name>A0ABU9E9Y1_9BACT</name>
<comment type="similarity">
    <text evidence="4">Belongs to the queuine tRNA-ribosyltransferase family.</text>
</comment>
<reference evidence="6 7" key="1">
    <citation type="submission" date="2024-02" db="EMBL/GenBank/DDBJ databases">
        <title>A novel Gemmatimonadota bacterium.</title>
        <authorList>
            <person name="Du Z.-J."/>
            <person name="Ye Y.-Q."/>
        </authorList>
    </citation>
    <scope>NUCLEOTIDE SEQUENCE [LARGE SCALE GENOMIC DNA]</scope>
    <source>
        <strain evidence="6 7">DH-20</strain>
    </source>
</reference>
<comment type="pathway">
    <text evidence="4">tRNA modification; tRNA-queuosine biosynthesis.</text>
</comment>
<comment type="cofactor">
    <cofactor evidence="4">
        <name>Zn(2+)</name>
        <dbReference type="ChEBI" id="CHEBI:29105"/>
    </cofactor>
    <text evidence="4">Binds 1 zinc ion per subunit.</text>
</comment>
<keyword evidence="4" id="KW-0862">Zinc</keyword>
<dbReference type="NCBIfam" id="TIGR00449">
    <property type="entry name" value="tgt_general"/>
    <property type="match status" value="1"/>
</dbReference>
<keyword evidence="3 4" id="KW-0819">tRNA processing</keyword>
<dbReference type="EMBL" id="JBBHLI010000003">
    <property type="protein sequence ID" value="MEK9500933.1"/>
    <property type="molecule type" value="Genomic_DNA"/>
</dbReference>
<feature type="region of interest" description="RNA binding" evidence="4">
    <location>
        <begin position="253"/>
        <end position="259"/>
    </location>
</feature>
<organism evidence="6 7">
    <name type="scientific">Gaopeijia maritima</name>
    <dbReference type="NCBI Taxonomy" id="3119007"/>
    <lineage>
        <taxon>Bacteria</taxon>
        <taxon>Pseudomonadati</taxon>
        <taxon>Gemmatimonadota</taxon>
        <taxon>Longimicrobiia</taxon>
        <taxon>Gaopeijiales</taxon>
        <taxon>Gaopeijiaceae</taxon>
        <taxon>Gaopeijia</taxon>
    </lineage>
</organism>
<proteinExistence type="inferred from homology"/>
<keyword evidence="7" id="KW-1185">Reference proteome</keyword>
<keyword evidence="4" id="KW-0479">Metal-binding</keyword>
<gene>
    <name evidence="4 6" type="primary">tgt</name>
    <name evidence="6" type="ORF">WI372_08095</name>
</gene>
<dbReference type="SUPFAM" id="SSF51713">
    <property type="entry name" value="tRNA-guanine transglycosylase"/>
    <property type="match status" value="1"/>
</dbReference>
<dbReference type="InterPro" id="IPR036511">
    <property type="entry name" value="TGT-like_sf"/>
</dbReference>
<dbReference type="PANTHER" id="PTHR46499">
    <property type="entry name" value="QUEUINE TRNA-RIBOSYLTRANSFERASE"/>
    <property type="match status" value="1"/>
</dbReference>
<evidence type="ECO:0000256" key="2">
    <source>
        <dbReference type="ARBA" id="ARBA00022679"/>
    </source>
</evidence>
<dbReference type="PANTHER" id="PTHR46499:SF1">
    <property type="entry name" value="QUEUINE TRNA-RIBOSYLTRANSFERASE"/>
    <property type="match status" value="1"/>
</dbReference>
<protein>
    <recommendedName>
        <fullName evidence="4">Queuine tRNA-ribosyltransferase</fullName>
        <ecNumber evidence="4">2.4.2.29</ecNumber>
    </recommendedName>
    <alternativeName>
        <fullName evidence="4">Guanine insertion enzyme</fullName>
    </alternativeName>
    <alternativeName>
        <fullName evidence="4">tRNA-guanine transglycosylase</fullName>
    </alternativeName>
</protein>
<evidence type="ECO:0000259" key="5">
    <source>
        <dbReference type="Pfam" id="PF01702"/>
    </source>
</evidence>
<feature type="active site" description="Proton acceptor" evidence="4">
    <location>
        <position position="90"/>
    </location>
</feature>
<dbReference type="NCBIfam" id="TIGR00430">
    <property type="entry name" value="Q_tRNA_tgt"/>
    <property type="match status" value="1"/>
</dbReference>
<feature type="domain" description="tRNA-guanine(15) transglycosylase-like" evidence="5">
    <location>
        <begin position="12"/>
        <end position="375"/>
    </location>
</feature>
<dbReference type="HAMAP" id="MF_00168">
    <property type="entry name" value="Q_tRNA_Tgt"/>
    <property type="match status" value="1"/>
</dbReference>
<feature type="binding site" evidence="4">
    <location>
        <position position="342"/>
    </location>
    <ligand>
        <name>Zn(2+)</name>
        <dbReference type="ChEBI" id="CHEBI:29105"/>
    </ligand>
</feature>
<comment type="function">
    <text evidence="4">Catalyzes the base-exchange of a guanine (G) residue with the queuine precursor 7-aminomethyl-7-deazaguanine (PreQ1) at position 34 (anticodon wobble position) in tRNAs with GU(N) anticodons (tRNA-Asp, -Asn, -His and -Tyr). Catalysis occurs through a double-displacement mechanism. The nucleophile active site attacks the C1' of nucleotide 34 to detach the guanine base from the RNA, forming a covalent enzyme-RNA intermediate. The proton acceptor active site deprotonates the incoming PreQ1, allowing a nucleophilic attack on the C1' of the ribose to form the product. After dissociation, two additional enzymatic reactions on the tRNA convert PreQ1 to queuine (Q), resulting in the hypermodified nucleoside queuosine (7-(((4,5-cis-dihydroxy-2-cyclopenten-1-yl)amino)methyl)-7-deazaguanosine).</text>
</comment>
<feature type="binding site" evidence="4">
    <location>
        <position position="144"/>
    </location>
    <ligand>
        <name>substrate</name>
    </ligand>
</feature>
<dbReference type="EC" id="2.4.2.29" evidence="4"/>
<feature type="active site" description="Nucleophile" evidence="4">
    <location>
        <position position="272"/>
    </location>
</feature>
<dbReference type="GO" id="GO:0016757">
    <property type="term" value="F:glycosyltransferase activity"/>
    <property type="evidence" value="ECO:0007669"/>
    <property type="project" value="UniProtKB-KW"/>
</dbReference>
<feature type="binding site" evidence="4">
    <location>
        <position position="311"/>
    </location>
    <ligand>
        <name>Zn(2+)</name>
        <dbReference type="ChEBI" id="CHEBI:29105"/>
    </ligand>
</feature>
<evidence type="ECO:0000313" key="6">
    <source>
        <dbReference type="EMBL" id="MEK9500933.1"/>
    </source>
</evidence>
<sequence>MFDFDLHATEGAARAGTLHTPHGPVQTPVFMPVGTLGAVKHVSPGELVDLGAQMVLANTYHLYLRPGHELVRELGGLHEFMRWEGPTLTDSGGFQVFSLAGIRRIDDDGVEFQSHIDGSTHRFTPESVMEIERILGADVIMAFDECPPGGSDRATAEKANERTLRWLDRCRVRFGQLVAEQPEGPVQTLAPVIQGNVFDDLRREHARRVLSAGDWKILAVGGLSVGEAKPDMWRVLEVLDPELPRDRPRYLMGVGYPEDLLEAIGRGIDMFDCVAATRNARHGTAWTFANGQVNLKARRFARDTDPIDPGCDCYACLNFDRAYLRHLVAAGEHFAHRLVSIHNLRFLVRLAEQSRARILEGDFTRWSADWLERYRSAGV</sequence>
<evidence type="ECO:0000256" key="4">
    <source>
        <dbReference type="HAMAP-Rule" id="MF_00168"/>
    </source>
</evidence>
<dbReference type="InterPro" id="IPR050076">
    <property type="entry name" value="ArchSynthase1/Queuine_TRR"/>
</dbReference>
<evidence type="ECO:0000256" key="3">
    <source>
        <dbReference type="ARBA" id="ARBA00022694"/>
    </source>
</evidence>
<feature type="binding site" evidence="4">
    <location>
        <begin position="90"/>
        <end position="94"/>
    </location>
    <ligand>
        <name>substrate</name>
    </ligand>
</feature>
<dbReference type="Gene3D" id="3.20.20.105">
    <property type="entry name" value="Queuine tRNA-ribosyltransferase-like"/>
    <property type="match status" value="1"/>
</dbReference>
<feature type="binding site" evidence="4">
    <location>
        <position position="316"/>
    </location>
    <ligand>
        <name>Zn(2+)</name>
        <dbReference type="ChEBI" id="CHEBI:29105"/>
    </ligand>
</feature>
<dbReference type="InterPro" id="IPR004803">
    <property type="entry name" value="TGT"/>
</dbReference>
<comment type="catalytic activity">
    <reaction evidence="4">
        <text>7-aminomethyl-7-carbaguanine + guanosine(34) in tRNA = 7-aminomethyl-7-carbaguanosine(34) in tRNA + guanine</text>
        <dbReference type="Rhea" id="RHEA:24104"/>
        <dbReference type="Rhea" id="RHEA-COMP:10341"/>
        <dbReference type="Rhea" id="RHEA-COMP:10342"/>
        <dbReference type="ChEBI" id="CHEBI:16235"/>
        <dbReference type="ChEBI" id="CHEBI:58703"/>
        <dbReference type="ChEBI" id="CHEBI:74269"/>
        <dbReference type="ChEBI" id="CHEBI:82833"/>
        <dbReference type="EC" id="2.4.2.29"/>
    </reaction>
</comment>